<sequence>MARRSFIDDVDETVYHRNVYDLAIGAPSHVRWVLIARQESYFAALVAEEAMRNHAAKPEMQQLLSDHFSPGYQAQSVLLLLQKLTRRDNWKCSLDWVPSDWNDEVLPIPQPASNKGIFIQFTCRDGVEGKGCWPNAWSYGRTITFDSECYDLDVEWDTGIRQLHDYVDDIEDIEDHHEEVFGTGSVSHHVINPSRKTLCHILLEKMCLIHLGAVKVVNPSFGKGAREERGPWDQYWDCDKLSVFIIAAFCTVRFPRLSFCGRDMEIRPRHEPAASHEALEAVKGRISAGADSMFSTRSSTNAFQLLWAENSSSSELRRLIGGHVRSM</sequence>
<dbReference type="EMBL" id="KN846951">
    <property type="protein sequence ID" value="KIV87396.1"/>
    <property type="molecule type" value="Genomic_DNA"/>
</dbReference>
<protein>
    <submittedName>
        <fullName evidence="1">Uncharacterized protein</fullName>
    </submittedName>
</protein>
<evidence type="ECO:0000313" key="1">
    <source>
        <dbReference type="EMBL" id="KIV87396.1"/>
    </source>
</evidence>
<accession>A0A0D1XGT1</accession>
<organism evidence="1 2">
    <name type="scientific">Exophiala sideris</name>
    <dbReference type="NCBI Taxonomy" id="1016849"/>
    <lineage>
        <taxon>Eukaryota</taxon>
        <taxon>Fungi</taxon>
        <taxon>Dikarya</taxon>
        <taxon>Ascomycota</taxon>
        <taxon>Pezizomycotina</taxon>
        <taxon>Eurotiomycetes</taxon>
        <taxon>Chaetothyriomycetidae</taxon>
        <taxon>Chaetothyriales</taxon>
        <taxon>Herpotrichiellaceae</taxon>
        <taxon>Exophiala</taxon>
    </lineage>
</organism>
<dbReference type="AlphaFoldDB" id="A0A0D1XGT1"/>
<dbReference type="HOGENOM" id="CLU_850021_0_0_1"/>
<name>A0A0D1XGT1_9EURO</name>
<reference evidence="1 2" key="1">
    <citation type="submission" date="2015-01" db="EMBL/GenBank/DDBJ databases">
        <title>The Genome Sequence of Exophiala sideris CBS121828.</title>
        <authorList>
            <consortium name="The Broad Institute Genomics Platform"/>
            <person name="Cuomo C."/>
            <person name="de Hoog S."/>
            <person name="Gorbushina A."/>
            <person name="Stielow B."/>
            <person name="Teixiera M."/>
            <person name="Abouelleil A."/>
            <person name="Chapman S.B."/>
            <person name="Priest M."/>
            <person name="Young S.K."/>
            <person name="Wortman J."/>
            <person name="Nusbaum C."/>
            <person name="Birren B."/>
        </authorList>
    </citation>
    <scope>NUCLEOTIDE SEQUENCE [LARGE SCALE GENOMIC DNA]</scope>
    <source>
        <strain evidence="1 2">CBS 121828</strain>
    </source>
</reference>
<proteinExistence type="predicted"/>
<evidence type="ECO:0000313" key="2">
    <source>
        <dbReference type="Proteomes" id="UP000053599"/>
    </source>
</evidence>
<gene>
    <name evidence="1" type="ORF">PV11_02945</name>
</gene>
<dbReference type="Proteomes" id="UP000053599">
    <property type="component" value="Unassembled WGS sequence"/>
</dbReference>